<comment type="caution">
    <text evidence="3">The sequence shown here is derived from an EMBL/GenBank/DDBJ whole genome shotgun (WGS) entry which is preliminary data.</text>
</comment>
<evidence type="ECO:0000256" key="2">
    <source>
        <dbReference type="SAM" id="Phobius"/>
    </source>
</evidence>
<protein>
    <submittedName>
        <fullName evidence="3">Uncharacterized protein</fullName>
    </submittedName>
</protein>
<keyword evidence="2" id="KW-0472">Membrane</keyword>
<accession>A0ABP9KRU3</accession>
<evidence type="ECO:0000313" key="4">
    <source>
        <dbReference type="Proteomes" id="UP001500603"/>
    </source>
</evidence>
<keyword evidence="2" id="KW-1133">Transmembrane helix</keyword>
<dbReference type="RefSeq" id="WP_345498443.1">
    <property type="nucleotide sequence ID" value="NZ_BAABJM010000006.1"/>
</dbReference>
<feature type="compositionally biased region" description="Polar residues" evidence="1">
    <location>
        <begin position="149"/>
        <end position="159"/>
    </location>
</feature>
<evidence type="ECO:0000313" key="3">
    <source>
        <dbReference type="EMBL" id="GAA5064604.1"/>
    </source>
</evidence>
<feature type="region of interest" description="Disordered" evidence="1">
    <location>
        <begin position="149"/>
        <end position="185"/>
    </location>
</feature>
<name>A0ABP9KRU3_9NOCA</name>
<keyword evidence="2" id="KW-0812">Transmembrane</keyword>
<organism evidence="3 4">
    <name type="scientific">Nocardia callitridis</name>
    <dbReference type="NCBI Taxonomy" id="648753"/>
    <lineage>
        <taxon>Bacteria</taxon>
        <taxon>Bacillati</taxon>
        <taxon>Actinomycetota</taxon>
        <taxon>Actinomycetes</taxon>
        <taxon>Mycobacteriales</taxon>
        <taxon>Nocardiaceae</taxon>
        <taxon>Nocardia</taxon>
    </lineage>
</organism>
<dbReference type="EMBL" id="BAABJM010000006">
    <property type="protein sequence ID" value="GAA5064604.1"/>
    <property type="molecule type" value="Genomic_DNA"/>
</dbReference>
<proteinExistence type="predicted"/>
<dbReference type="Proteomes" id="UP001500603">
    <property type="component" value="Unassembled WGS sequence"/>
</dbReference>
<feature type="compositionally biased region" description="Polar residues" evidence="1">
    <location>
        <begin position="174"/>
        <end position="185"/>
    </location>
</feature>
<feature type="transmembrane region" description="Helical" evidence="2">
    <location>
        <begin position="33"/>
        <end position="53"/>
    </location>
</feature>
<reference evidence="4" key="1">
    <citation type="journal article" date="2019" name="Int. J. Syst. Evol. Microbiol.">
        <title>The Global Catalogue of Microorganisms (GCM) 10K type strain sequencing project: providing services to taxonomists for standard genome sequencing and annotation.</title>
        <authorList>
            <consortium name="The Broad Institute Genomics Platform"/>
            <consortium name="The Broad Institute Genome Sequencing Center for Infectious Disease"/>
            <person name="Wu L."/>
            <person name="Ma J."/>
        </authorList>
    </citation>
    <scope>NUCLEOTIDE SEQUENCE [LARGE SCALE GENOMIC DNA]</scope>
    <source>
        <strain evidence="4">JCM 18298</strain>
    </source>
</reference>
<sequence>MSAVSQVEPAAPETEGQLVEVWGDTVDERHVKIAVLLGVVVSAPSFLLAQSVFTATMDNRDLARTYAMLVGLAACLVVAVVCARLFPPKRIVTERAIVPEEQMATVMELARQPGGIGELASLSEAERDEMKRLGLYDLFAEAERRISTEGTAALANSNPEDSEDSGNPAPFEPSATTETTSGEQR</sequence>
<evidence type="ECO:0000256" key="1">
    <source>
        <dbReference type="SAM" id="MobiDB-lite"/>
    </source>
</evidence>
<feature type="transmembrane region" description="Helical" evidence="2">
    <location>
        <begin position="65"/>
        <end position="86"/>
    </location>
</feature>
<keyword evidence="4" id="KW-1185">Reference proteome</keyword>
<gene>
    <name evidence="3" type="ORF">GCM10023318_50740</name>
</gene>